<keyword evidence="1" id="KW-0175">Coiled coil</keyword>
<organism evidence="2">
    <name type="scientific">marine sediment metagenome</name>
    <dbReference type="NCBI Taxonomy" id="412755"/>
    <lineage>
        <taxon>unclassified sequences</taxon>
        <taxon>metagenomes</taxon>
        <taxon>ecological metagenomes</taxon>
    </lineage>
</organism>
<name>X0W775_9ZZZZ</name>
<gene>
    <name evidence="2" type="ORF">S01H1_53760</name>
</gene>
<evidence type="ECO:0000313" key="2">
    <source>
        <dbReference type="EMBL" id="GAG26440.1"/>
    </source>
</evidence>
<feature type="coiled-coil region" evidence="1">
    <location>
        <begin position="47"/>
        <end position="81"/>
    </location>
</feature>
<reference evidence="2" key="1">
    <citation type="journal article" date="2014" name="Front. Microbiol.">
        <title>High frequency of phylogenetically diverse reductive dehalogenase-homologous genes in deep subseafloor sedimentary metagenomes.</title>
        <authorList>
            <person name="Kawai M."/>
            <person name="Futagami T."/>
            <person name="Toyoda A."/>
            <person name="Takaki Y."/>
            <person name="Nishi S."/>
            <person name="Hori S."/>
            <person name="Arai W."/>
            <person name="Tsubouchi T."/>
            <person name="Morono Y."/>
            <person name="Uchiyama I."/>
            <person name="Ito T."/>
            <person name="Fujiyama A."/>
            <person name="Inagaki F."/>
            <person name="Takami H."/>
        </authorList>
    </citation>
    <scope>NUCLEOTIDE SEQUENCE</scope>
    <source>
        <strain evidence="2">Expedition CK06-06</strain>
    </source>
</reference>
<evidence type="ECO:0000256" key="1">
    <source>
        <dbReference type="SAM" id="Coils"/>
    </source>
</evidence>
<dbReference type="EMBL" id="BARS01034828">
    <property type="protein sequence ID" value="GAG26440.1"/>
    <property type="molecule type" value="Genomic_DNA"/>
</dbReference>
<protein>
    <submittedName>
        <fullName evidence="2">Uncharacterized protein</fullName>
    </submittedName>
</protein>
<dbReference type="AlphaFoldDB" id="X0W775"/>
<sequence>MKILIPAIRQYKHNDGSEGFVLAYDKSETEKVVDQLRYSAHNEISKRLDLENNLDVAIKKNKNLQNEIDRLNSVLNNRKAIK</sequence>
<proteinExistence type="predicted"/>
<comment type="caution">
    <text evidence="2">The sequence shown here is derived from an EMBL/GenBank/DDBJ whole genome shotgun (WGS) entry which is preliminary data.</text>
</comment>
<accession>X0W775</accession>